<protein>
    <submittedName>
        <fullName evidence="1">Pet111p</fullName>
    </submittedName>
</protein>
<evidence type="ECO:0000313" key="1">
    <source>
        <dbReference type="RefSeq" id="XP_033768559.1"/>
    </source>
</evidence>
<gene>
    <name evidence="1" type="primary">PET111</name>
    <name evidence="1" type="ORF">SPAR_M03720</name>
</gene>
<dbReference type="KEGG" id="spao:SPAR_M03720"/>
<reference evidence="1" key="3">
    <citation type="submission" date="2025-07" db="EMBL/GenBank/DDBJ databases">
        <authorList>
            <consortium name="NCBI Genome Project"/>
        </authorList>
    </citation>
    <scope>NUCLEOTIDE SEQUENCE</scope>
    <source>
        <strain evidence="1">CBS432</strain>
    </source>
</reference>
<reference evidence="1" key="2">
    <citation type="submission" date="2020-01" db="EMBL/GenBank/DDBJ databases">
        <title>Population-level Yeast Reference Genomes.</title>
        <authorList>
            <person name="Yue J.-X."/>
        </authorList>
    </citation>
    <scope>NUCLEOTIDE SEQUENCE</scope>
    <source>
        <strain evidence="1">CBS432</strain>
    </source>
</reference>
<dbReference type="RefSeq" id="XP_033768559.1">
    <property type="nucleotide sequence ID" value="XM_033912668.1"/>
</dbReference>
<dbReference type="GeneID" id="54632949"/>
<dbReference type="AlphaFoldDB" id="A0A8B8UXR2"/>
<reference evidence="1" key="4">
    <citation type="submission" date="2025-08" db="UniProtKB">
        <authorList>
            <consortium name="RefSeq"/>
        </authorList>
    </citation>
    <scope>IDENTIFICATION</scope>
    <source>
        <strain evidence="1">CBS432</strain>
    </source>
</reference>
<organism evidence="1">
    <name type="scientific">Saccharomyces paradoxus</name>
    <name type="common">Yeast</name>
    <name type="synonym">Saccharomyces douglasii</name>
    <dbReference type="NCBI Taxonomy" id="27291"/>
    <lineage>
        <taxon>Eukaryota</taxon>
        <taxon>Fungi</taxon>
        <taxon>Dikarya</taxon>
        <taxon>Ascomycota</taxon>
        <taxon>Saccharomycotina</taxon>
        <taxon>Saccharomycetes</taxon>
        <taxon>Saccharomycetales</taxon>
        <taxon>Saccharomycetaceae</taxon>
        <taxon>Saccharomyces</taxon>
    </lineage>
</organism>
<dbReference type="OrthoDB" id="4061518at2759"/>
<accession>A0A8B8UXR2</accession>
<reference evidence="1" key="1">
    <citation type="journal article" date="2017" name="Nat. Genet.">
        <title>Contrasting evolutionary genome dynamics between domesticated and wild yeasts.</title>
        <authorList>
            <person name="Yue J.X."/>
            <person name="Li J."/>
            <person name="Aigrain L."/>
            <person name="Hallin J."/>
            <person name="Persson K."/>
            <person name="Oliver K."/>
            <person name="Bergstrom A."/>
            <person name="Coupland P."/>
            <person name="Warringer J."/>
            <person name="Lagomarsino M.C."/>
            <person name="Fischer G."/>
            <person name="Durbin R."/>
            <person name="Liti G."/>
        </authorList>
    </citation>
    <scope>NUCLEOTIDE SEQUENCE</scope>
    <source>
        <strain evidence="1">CBS432</strain>
    </source>
</reference>
<proteinExistence type="predicted"/>
<sequence length="800" mass="94174">MLQRRFISSCGIKRLLYREPDKVIHTVLFKVRYYSTELIKKKHKEDIEDWVRAQLKDSSIISSACEPQNKLDWMDCIAKSPSSLDILKNQYNIVKDIDFEILWKQKFKSADPDVLATIINLSANQKVLFSIKQLLILINALHFLRKDYDIGRIYTTYEQFMPLLAIRTDRDIYGQFIEIMLVVQSNLHHFGTCETLFSEYIKYCKVNPQMISLGLNSFIRNNNTQLAVEFYTQAITNPDTFPIAEKQLFEFLRCLERYLDISNIKHIFYLWLKVKCGNEQSSSTNLPSFKTLALMHRMLLRFPNTDGLGDFLTNPVILSTGYTSSVQFDLVEFCHSLYSNKGDRAKSIDDSTMMESIDKFIIRLNNDIPTRKELYMSVVQAYVSTNNFQNLKVILEKIQSDNDINIDGPFHLCISRYFINTNQFEGLFKYYRSMVKTTDGKTRLRPAFIQQLWSCAVNVYPMLTKEITNDLLVTLKRNQYSKCLTWVYTFLQENAHVHTRKINGGEDSSLSGFNSVDFERFEEFKRKISLNDVYGAELVISNSLKEGIAPQFSFLYSVLALCLSNSLTSLARVVDRILRARFCYIPLKVDILWLKWDVISNYRSFEKLSTERLKELEFKLKEFERIHQKDLSVQNYLQLTQICFHTRDFKYACYLISQARKNLITSNNKQWMMYYMTSLKLAARMHESERFSRILKDWNCNHRASLITPGCIRQIKGFMKYFEKRPVYTSTAASVDDKEVKDRIDELVLRYVDYKFQGLESMRELTSFLKDWFDEEISLIKLEQNERKMKLLKENIKEET</sequence>
<name>A0A8B8UXR2_SACPA</name>
<dbReference type="VEuPathDB" id="FungiDB:SPAR_M03720"/>